<keyword evidence="2" id="KW-1185">Reference proteome</keyword>
<comment type="caution">
    <text evidence="1">The sequence shown here is derived from an EMBL/GenBank/DDBJ whole genome shotgun (WGS) entry which is preliminary data.</text>
</comment>
<proteinExistence type="predicted"/>
<dbReference type="Proteomes" id="UP001066276">
    <property type="component" value="Chromosome 7"/>
</dbReference>
<accession>A0AAV7PBM9</accession>
<reference evidence="1" key="1">
    <citation type="journal article" date="2022" name="bioRxiv">
        <title>Sequencing and chromosome-scale assembly of the giantPleurodeles waltlgenome.</title>
        <authorList>
            <person name="Brown T."/>
            <person name="Elewa A."/>
            <person name="Iarovenko S."/>
            <person name="Subramanian E."/>
            <person name="Araus A.J."/>
            <person name="Petzold A."/>
            <person name="Susuki M."/>
            <person name="Suzuki K.-i.T."/>
            <person name="Hayashi T."/>
            <person name="Toyoda A."/>
            <person name="Oliveira C."/>
            <person name="Osipova E."/>
            <person name="Leigh N.D."/>
            <person name="Simon A."/>
            <person name="Yun M.H."/>
        </authorList>
    </citation>
    <scope>NUCLEOTIDE SEQUENCE</scope>
    <source>
        <strain evidence="1">20211129_DDA</strain>
        <tissue evidence="1">Liver</tissue>
    </source>
</reference>
<evidence type="ECO:0000313" key="1">
    <source>
        <dbReference type="EMBL" id="KAJ1123118.1"/>
    </source>
</evidence>
<name>A0AAV7PBM9_PLEWA</name>
<protein>
    <submittedName>
        <fullName evidence="1">Uncharacterized protein</fullName>
    </submittedName>
</protein>
<dbReference type="AlphaFoldDB" id="A0AAV7PBM9"/>
<sequence>MDTSVLAQRVNKLAVQLTARDNRSPRQHKETRMASDSPSVDDFLQTSGLLEEEEVLGAAKGLLCGIPHVSPVYPPQVPMAATPPCLLNAGYELLMKIWAIGITSLAQDLIQKNQAGFVAGWLMAANINFLVQALDYIAEKAFDLVN</sequence>
<gene>
    <name evidence="1" type="ORF">NDU88_001591</name>
</gene>
<evidence type="ECO:0000313" key="2">
    <source>
        <dbReference type="Proteomes" id="UP001066276"/>
    </source>
</evidence>
<organism evidence="1 2">
    <name type="scientific">Pleurodeles waltl</name>
    <name type="common">Iberian ribbed newt</name>
    <dbReference type="NCBI Taxonomy" id="8319"/>
    <lineage>
        <taxon>Eukaryota</taxon>
        <taxon>Metazoa</taxon>
        <taxon>Chordata</taxon>
        <taxon>Craniata</taxon>
        <taxon>Vertebrata</taxon>
        <taxon>Euteleostomi</taxon>
        <taxon>Amphibia</taxon>
        <taxon>Batrachia</taxon>
        <taxon>Caudata</taxon>
        <taxon>Salamandroidea</taxon>
        <taxon>Salamandridae</taxon>
        <taxon>Pleurodelinae</taxon>
        <taxon>Pleurodeles</taxon>
    </lineage>
</organism>
<dbReference type="EMBL" id="JANPWB010000011">
    <property type="protein sequence ID" value="KAJ1123118.1"/>
    <property type="molecule type" value="Genomic_DNA"/>
</dbReference>